<dbReference type="InterPro" id="IPR043128">
    <property type="entry name" value="Rev_trsase/Diguanyl_cyclase"/>
</dbReference>
<proteinExistence type="predicted"/>
<dbReference type="InterPro" id="IPR029787">
    <property type="entry name" value="Nucleotide_cyclase"/>
</dbReference>
<keyword evidence="5" id="KW-1185">Reference proteome</keyword>
<dbReference type="InterPro" id="IPR000160">
    <property type="entry name" value="GGDEF_dom"/>
</dbReference>
<dbReference type="SUPFAM" id="SSF55073">
    <property type="entry name" value="Nucleotide cyclase"/>
    <property type="match status" value="1"/>
</dbReference>
<dbReference type="GO" id="GO:0043709">
    <property type="term" value="P:cell adhesion involved in single-species biofilm formation"/>
    <property type="evidence" value="ECO:0007669"/>
    <property type="project" value="TreeGrafter"/>
</dbReference>
<dbReference type="RefSeq" id="WP_271435143.1">
    <property type="nucleotide sequence ID" value="NZ_CP073355.1"/>
</dbReference>
<dbReference type="PANTHER" id="PTHR45138:SF9">
    <property type="entry name" value="DIGUANYLATE CYCLASE DGCM-RELATED"/>
    <property type="match status" value="1"/>
</dbReference>
<dbReference type="Proteomes" id="UP001056539">
    <property type="component" value="Chromosome"/>
</dbReference>
<dbReference type="CDD" id="cd01949">
    <property type="entry name" value="GGDEF"/>
    <property type="match status" value="1"/>
</dbReference>
<protein>
    <recommendedName>
        <fullName evidence="1">diguanylate cyclase</fullName>
        <ecNumber evidence="1">2.7.7.65</ecNumber>
    </recommendedName>
</protein>
<evidence type="ECO:0000256" key="1">
    <source>
        <dbReference type="ARBA" id="ARBA00012528"/>
    </source>
</evidence>
<dbReference type="NCBIfam" id="TIGR00254">
    <property type="entry name" value="GGDEF"/>
    <property type="match status" value="1"/>
</dbReference>
<dbReference type="PROSITE" id="PS50887">
    <property type="entry name" value="GGDEF"/>
    <property type="match status" value="1"/>
</dbReference>
<dbReference type="PANTHER" id="PTHR45138">
    <property type="entry name" value="REGULATORY COMPONENTS OF SENSORY TRANSDUCTION SYSTEM"/>
    <property type="match status" value="1"/>
</dbReference>
<accession>A0AAX3BCM8</accession>
<organism evidence="4 5">
    <name type="scientific">Thermospira aquatica</name>
    <dbReference type="NCBI Taxonomy" id="2828656"/>
    <lineage>
        <taxon>Bacteria</taxon>
        <taxon>Pseudomonadati</taxon>
        <taxon>Spirochaetota</taxon>
        <taxon>Spirochaetia</taxon>
        <taxon>Brevinematales</taxon>
        <taxon>Thermospiraceae</taxon>
        <taxon>Thermospira</taxon>
    </lineage>
</organism>
<name>A0AAX3BCM8_9SPIR</name>
<evidence type="ECO:0000313" key="4">
    <source>
        <dbReference type="EMBL" id="URA10013.1"/>
    </source>
</evidence>
<dbReference type="GO" id="GO:0005886">
    <property type="term" value="C:plasma membrane"/>
    <property type="evidence" value="ECO:0007669"/>
    <property type="project" value="TreeGrafter"/>
</dbReference>
<dbReference type="Pfam" id="PF00990">
    <property type="entry name" value="GGDEF"/>
    <property type="match status" value="1"/>
</dbReference>
<dbReference type="KEGG" id="taqu:KDW03_11105"/>
<dbReference type="EC" id="2.7.7.65" evidence="1"/>
<dbReference type="InterPro" id="IPR035965">
    <property type="entry name" value="PAS-like_dom_sf"/>
</dbReference>
<dbReference type="EMBL" id="CP073355">
    <property type="protein sequence ID" value="URA10013.1"/>
    <property type="molecule type" value="Genomic_DNA"/>
</dbReference>
<dbReference type="FunFam" id="3.30.70.270:FF:000001">
    <property type="entry name" value="Diguanylate cyclase domain protein"/>
    <property type="match status" value="1"/>
</dbReference>
<evidence type="ECO:0000256" key="2">
    <source>
        <dbReference type="ARBA" id="ARBA00034247"/>
    </source>
</evidence>
<dbReference type="GO" id="GO:0052621">
    <property type="term" value="F:diguanylate cyclase activity"/>
    <property type="evidence" value="ECO:0007669"/>
    <property type="project" value="UniProtKB-EC"/>
</dbReference>
<dbReference type="InterPro" id="IPR050469">
    <property type="entry name" value="Diguanylate_Cyclase"/>
</dbReference>
<sequence length="307" mass="35519">MSVTDITQLKQQQKEIEAKNELIFTLLRYLPYPIVAFKEDGVICFYNDFFVREICPFEVENGRTTIEEIKRAIALPANLLYPEHKGKEITEITVKHSKNTRHYRLEQFRIGEFGTESCRILWSFQNITAYHKLIHSLKKELHRDFLTGLYNRRGMEEILPVEWRRAQREKTSLAFLMLDIDFFKNYNDSLGHAAGDQCLQLVAEVLRGACYRPGDFIFRYGGEEFFILLTNTSKEGALIVANRIQDNLEKKAIPHPASKISSYVTVSIGMSVPDVNVESWKEGVKQADVALYQAKQNGRKRIEVFQG</sequence>
<dbReference type="AlphaFoldDB" id="A0AAX3BCM8"/>
<gene>
    <name evidence="4" type="ORF">KDW03_11105</name>
</gene>
<dbReference type="Gene3D" id="3.30.70.270">
    <property type="match status" value="1"/>
</dbReference>
<dbReference type="SMART" id="SM00267">
    <property type="entry name" value="GGDEF"/>
    <property type="match status" value="1"/>
</dbReference>
<evidence type="ECO:0000259" key="3">
    <source>
        <dbReference type="PROSITE" id="PS50887"/>
    </source>
</evidence>
<comment type="catalytic activity">
    <reaction evidence="2">
        <text>2 GTP = 3',3'-c-di-GMP + 2 diphosphate</text>
        <dbReference type="Rhea" id="RHEA:24898"/>
        <dbReference type="ChEBI" id="CHEBI:33019"/>
        <dbReference type="ChEBI" id="CHEBI:37565"/>
        <dbReference type="ChEBI" id="CHEBI:58805"/>
        <dbReference type="EC" id="2.7.7.65"/>
    </reaction>
</comment>
<feature type="domain" description="GGDEF" evidence="3">
    <location>
        <begin position="171"/>
        <end position="307"/>
    </location>
</feature>
<reference evidence="4" key="2">
    <citation type="submission" date="2022-06" db="EMBL/GenBank/DDBJ databases">
        <title>Thermospira aquatica gen. nov., sp. nov.</title>
        <authorList>
            <person name="Ben Ali Gam Z."/>
            <person name="Labat M."/>
        </authorList>
    </citation>
    <scope>NUCLEOTIDE SEQUENCE</scope>
    <source>
        <strain evidence="4">F1F22</strain>
    </source>
</reference>
<dbReference type="SUPFAM" id="SSF55785">
    <property type="entry name" value="PYP-like sensor domain (PAS domain)"/>
    <property type="match status" value="1"/>
</dbReference>
<reference evidence="4" key="1">
    <citation type="submission" date="2021-04" db="EMBL/GenBank/DDBJ databases">
        <authorList>
            <person name="Postec A."/>
        </authorList>
    </citation>
    <scope>NUCLEOTIDE SEQUENCE</scope>
    <source>
        <strain evidence="4">F1F22</strain>
    </source>
</reference>
<dbReference type="GO" id="GO:1902201">
    <property type="term" value="P:negative regulation of bacterial-type flagellum-dependent cell motility"/>
    <property type="evidence" value="ECO:0007669"/>
    <property type="project" value="TreeGrafter"/>
</dbReference>
<evidence type="ECO:0000313" key="5">
    <source>
        <dbReference type="Proteomes" id="UP001056539"/>
    </source>
</evidence>